<dbReference type="InterPro" id="IPR034660">
    <property type="entry name" value="DinB/YfiT-like"/>
</dbReference>
<dbReference type="Proteomes" id="UP000030528">
    <property type="component" value="Unassembled WGS sequence"/>
</dbReference>
<dbReference type="SUPFAM" id="SSF109854">
    <property type="entry name" value="DinB/YfiT-like putative metalloenzymes"/>
    <property type="match status" value="1"/>
</dbReference>
<gene>
    <name evidence="2" type="ORF">N781_02950</name>
</gene>
<feature type="domain" description="DinB-like" evidence="1">
    <location>
        <begin position="55"/>
        <end position="193"/>
    </location>
</feature>
<comment type="caution">
    <text evidence="2">The sequence shown here is derived from an EMBL/GenBank/DDBJ whole genome shotgun (WGS) entry which is preliminary data.</text>
</comment>
<dbReference type="Gene3D" id="1.20.120.450">
    <property type="entry name" value="dinb family like domain"/>
    <property type="match status" value="1"/>
</dbReference>
<evidence type="ECO:0000313" key="3">
    <source>
        <dbReference type="Proteomes" id="UP000030528"/>
    </source>
</evidence>
<dbReference type="AlphaFoldDB" id="A0A0A5GLJ7"/>
<dbReference type="STRING" id="1385510.GCA_000425205_00548"/>
<dbReference type="Pfam" id="PF12867">
    <property type="entry name" value="DinB_2"/>
    <property type="match status" value="1"/>
</dbReference>
<accession>A0A0A5GLJ7</accession>
<reference evidence="2 3" key="1">
    <citation type="submission" date="2013-08" db="EMBL/GenBank/DDBJ databases">
        <authorList>
            <person name="Huang J."/>
            <person name="Wang G."/>
        </authorList>
    </citation>
    <scope>NUCLEOTIDE SEQUENCE [LARGE SCALE GENOMIC DNA]</scope>
    <source>
        <strain evidence="2 3">JSM 076056</strain>
    </source>
</reference>
<dbReference type="InterPro" id="IPR024775">
    <property type="entry name" value="DinB-like"/>
</dbReference>
<proteinExistence type="predicted"/>
<dbReference type="EMBL" id="AVPE01000008">
    <property type="protein sequence ID" value="KGX92000.1"/>
    <property type="molecule type" value="Genomic_DNA"/>
</dbReference>
<evidence type="ECO:0000259" key="1">
    <source>
        <dbReference type="Pfam" id="PF12867"/>
    </source>
</evidence>
<dbReference type="OrthoDB" id="4295522at2"/>
<organism evidence="2 3">
    <name type="scientific">Pontibacillus halophilus JSM 076056 = DSM 19796</name>
    <dbReference type="NCBI Taxonomy" id="1385510"/>
    <lineage>
        <taxon>Bacteria</taxon>
        <taxon>Bacillati</taxon>
        <taxon>Bacillota</taxon>
        <taxon>Bacilli</taxon>
        <taxon>Bacillales</taxon>
        <taxon>Bacillaceae</taxon>
        <taxon>Pontibacillus</taxon>
    </lineage>
</organism>
<keyword evidence="3" id="KW-1185">Reference proteome</keyword>
<evidence type="ECO:0000313" key="2">
    <source>
        <dbReference type="EMBL" id="KGX92000.1"/>
    </source>
</evidence>
<sequence>MEHFREYSVVIVEFPLQNPTSDLEQIHAKSHDERYNRVEKREGGIVMNEEMVVKQLDMMRSVLLNEIKDIEETEADIIPNGFPNSLRWQLGHTYLSVEYLVFAKSGRTPVIPEDYPTLFGGGTHPDQWEVKGPSLHELRQQLTEQKERLLNDLKGSTSESLREPFQPGPYTFETVGEMLLFTLYHESEHIGLIKGLKRTIRHS</sequence>
<dbReference type="eggNOG" id="COG2318">
    <property type="taxonomic scope" value="Bacteria"/>
</dbReference>
<protein>
    <recommendedName>
        <fullName evidence="1">DinB-like domain-containing protein</fullName>
    </recommendedName>
</protein>
<name>A0A0A5GLJ7_9BACI</name>